<keyword evidence="5 8" id="KW-0812">Transmembrane</keyword>
<gene>
    <name evidence="10" type="ORF">NDM98_12570</name>
</gene>
<feature type="transmembrane region" description="Helical" evidence="8">
    <location>
        <begin position="81"/>
        <end position="103"/>
    </location>
</feature>
<feature type="transmembrane region" description="Helical" evidence="8">
    <location>
        <begin position="285"/>
        <end position="308"/>
    </location>
</feature>
<dbReference type="PANTHER" id="PTHR23502:SF132">
    <property type="entry name" value="POLYAMINE TRANSPORTER 2-RELATED"/>
    <property type="match status" value="1"/>
</dbReference>
<comment type="similarity">
    <text evidence="2 8">Belongs to the major facilitator superfamily. Bcr/CmlA family.</text>
</comment>
<dbReference type="NCBIfam" id="TIGR00710">
    <property type="entry name" value="efflux_Bcr_CflA"/>
    <property type="match status" value="1"/>
</dbReference>
<organism evidence="10 11">
    <name type="scientific">Alkalicoccobacillus plakortidis</name>
    <dbReference type="NCBI Taxonomy" id="444060"/>
    <lineage>
        <taxon>Bacteria</taxon>
        <taxon>Bacillati</taxon>
        <taxon>Bacillota</taxon>
        <taxon>Bacilli</taxon>
        <taxon>Bacillales</taxon>
        <taxon>Bacillaceae</taxon>
        <taxon>Alkalicoccobacillus</taxon>
    </lineage>
</organism>
<feature type="transmembrane region" description="Helical" evidence="8">
    <location>
        <begin position="375"/>
        <end position="396"/>
    </location>
</feature>
<dbReference type="EMBL" id="JAMQJY010000001">
    <property type="protein sequence ID" value="MCM2676245.1"/>
    <property type="molecule type" value="Genomic_DNA"/>
</dbReference>
<feature type="transmembrane region" description="Helical" evidence="8">
    <location>
        <begin position="109"/>
        <end position="126"/>
    </location>
</feature>
<protein>
    <recommendedName>
        <fullName evidence="8">Bcr/CflA family efflux transporter</fullName>
    </recommendedName>
</protein>
<evidence type="ECO:0000256" key="4">
    <source>
        <dbReference type="ARBA" id="ARBA00022475"/>
    </source>
</evidence>
<feature type="domain" description="Major facilitator superfamily (MFS) profile" evidence="9">
    <location>
        <begin position="11"/>
        <end position="400"/>
    </location>
</feature>
<feature type="transmembrane region" description="Helical" evidence="8">
    <location>
        <begin position="12"/>
        <end position="29"/>
    </location>
</feature>
<dbReference type="PROSITE" id="PS50850">
    <property type="entry name" value="MFS"/>
    <property type="match status" value="1"/>
</dbReference>
<dbReference type="InterPro" id="IPR036259">
    <property type="entry name" value="MFS_trans_sf"/>
</dbReference>
<keyword evidence="6 8" id="KW-1133">Transmembrane helix</keyword>
<evidence type="ECO:0000313" key="11">
    <source>
        <dbReference type="Proteomes" id="UP001203665"/>
    </source>
</evidence>
<reference evidence="10" key="1">
    <citation type="submission" date="2022-06" db="EMBL/GenBank/DDBJ databases">
        <title>Alkalicoccobacillus porphyridii sp. nov., isolated from a marine red alga, Porphyridium purpureum and reclassification of Shouchella plakortidis and Shouchella gibsonii as Alkalicoccobacillus plakortidis comb. nov. and Alkalicoccobacillus gibsonii comb. nov.</title>
        <authorList>
            <person name="Kim K.H."/>
            <person name="Lee J.K."/>
            <person name="Han D.M."/>
            <person name="Baek J.H."/>
            <person name="Jeon C.O."/>
        </authorList>
    </citation>
    <scope>NUCLEOTIDE SEQUENCE</scope>
    <source>
        <strain evidence="10">DSM 19153</strain>
    </source>
</reference>
<evidence type="ECO:0000256" key="2">
    <source>
        <dbReference type="ARBA" id="ARBA00006236"/>
    </source>
</evidence>
<evidence type="ECO:0000313" key="10">
    <source>
        <dbReference type="EMBL" id="MCM2676245.1"/>
    </source>
</evidence>
<dbReference type="SUPFAM" id="SSF103473">
    <property type="entry name" value="MFS general substrate transporter"/>
    <property type="match status" value="1"/>
</dbReference>
<dbReference type="CDD" id="cd17320">
    <property type="entry name" value="MFS_MdfA_MDR_like"/>
    <property type="match status" value="1"/>
</dbReference>
<feature type="transmembrane region" description="Helical" evidence="8">
    <location>
        <begin position="49"/>
        <end position="69"/>
    </location>
</feature>
<dbReference type="Pfam" id="PF07690">
    <property type="entry name" value="MFS_1"/>
    <property type="match status" value="1"/>
</dbReference>
<keyword evidence="3 8" id="KW-0813">Transport</keyword>
<evidence type="ECO:0000256" key="5">
    <source>
        <dbReference type="ARBA" id="ARBA00022692"/>
    </source>
</evidence>
<feature type="transmembrane region" description="Helical" evidence="8">
    <location>
        <begin position="314"/>
        <end position="337"/>
    </location>
</feature>
<evidence type="ECO:0000259" key="9">
    <source>
        <dbReference type="PROSITE" id="PS50850"/>
    </source>
</evidence>
<dbReference type="InterPro" id="IPR011701">
    <property type="entry name" value="MFS"/>
</dbReference>
<name>A0ABT0XKH5_9BACI</name>
<proteinExistence type="inferred from homology"/>
<evidence type="ECO:0000256" key="8">
    <source>
        <dbReference type="RuleBase" id="RU365088"/>
    </source>
</evidence>
<feature type="transmembrane region" description="Helical" evidence="8">
    <location>
        <begin position="138"/>
        <end position="162"/>
    </location>
</feature>
<comment type="caution">
    <text evidence="10">The sequence shown here is derived from an EMBL/GenBank/DDBJ whole genome shotgun (WGS) entry which is preliminary data.</text>
</comment>
<feature type="transmembrane region" description="Helical" evidence="8">
    <location>
        <begin position="349"/>
        <end position="369"/>
    </location>
</feature>
<feature type="transmembrane region" description="Helical" evidence="8">
    <location>
        <begin position="258"/>
        <end position="278"/>
    </location>
</feature>
<feature type="transmembrane region" description="Helical" evidence="8">
    <location>
        <begin position="219"/>
        <end position="238"/>
    </location>
</feature>
<keyword evidence="7 8" id="KW-0472">Membrane</keyword>
<dbReference type="PANTHER" id="PTHR23502">
    <property type="entry name" value="MAJOR FACILITATOR SUPERFAMILY"/>
    <property type="match status" value="1"/>
</dbReference>
<accession>A0ABT0XKH5</accession>
<sequence>MLEQQIIGKKRIGLAFLLGMLAAFGPLTIDMYLPSFPDITRGLDTSASLVQLSLTACLLGLAAGQLVVGPLSDARGRKKPLLLFIALYVVASFACAFAPNIYFLIIGRFLQGLTAAAGIVISRAVVRDLFSGRELTKFFSLLMLINGLFPIMAPVFGAAVLLVPGATWNWVFIVLGILGILILTAVSIKLKESLPVEKRRPSSIRETLRTFACLLKDRLFMGLALTQGLMTGGIFAYVSGTPFVYQNIYEVSPQMFSILFGVNGLGIIFGTHLVGRYAGIVPERVFLRVGLTISMIASGFLFVMTLIGGPLISIVIPIFFFVSMIGMVGTTSFALAMETKGEQAGSASALLGLLPFGIGAATAPLVGIAGEETAVPMGLIIFVMSVGAFLSFTFLARGGRAVQEQQ</sequence>
<dbReference type="Gene3D" id="1.20.1720.10">
    <property type="entry name" value="Multidrug resistance protein D"/>
    <property type="match status" value="1"/>
</dbReference>
<comment type="subcellular location">
    <subcellularLocation>
        <location evidence="1 8">Cell membrane</location>
        <topology evidence="1 8">Multi-pass membrane protein</topology>
    </subcellularLocation>
</comment>
<feature type="transmembrane region" description="Helical" evidence="8">
    <location>
        <begin position="168"/>
        <end position="190"/>
    </location>
</feature>
<evidence type="ECO:0000256" key="3">
    <source>
        <dbReference type="ARBA" id="ARBA00022448"/>
    </source>
</evidence>
<dbReference type="InterPro" id="IPR020846">
    <property type="entry name" value="MFS_dom"/>
</dbReference>
<evidence type="ECO:0000256" key="7">
    <source>
        <dbReference type="ARBA" id="ARBA00023136"/>
    </source>
</evidence>
<dbReference type="Proteomes" id="UP001203665">
    <property type="component" value="Unassembled WGS sequence"/>
</dbReference>
<keyword evidence="4 8" id="KW-1003">Cell membrane</keyword>
<dbReference type="RefSeq" id="WP_251608111.1">
    <property type="nucleotide sequence ID" value="NZ_JAMQJY010000001.1"/>
</dbReference>
<evidence type="ECO:0000256" key="6">
    <source>
        <dbReference type="ARBA" id="ARBA00022989"/>
    </source>
</evidence>
<evidence type="ECO:0000256" key="1">
    <source>
        <dbReference type="ARBA" id="ARBA00004651"/>
    </source>
</evidence>
<dbReference type="InterPro" id="IPR004812">
    <property type="entry name" value="Efflux_drug-R_Bcr/CmlA"/>
</dbReference>
<keyword evidence="11" id="KW-1185">Reference proteome</keyword>